<evidence type="ECO:0000259" key="4">
    <source>
        <dbReference type="Pfam" id="PF00150"/>
    </source>
</evidence>
<comment type="similarity">
    <text evidence="3">Belongs to the glycosyl hydrolase 5 (cellulase A) family.</text>
</comment>
<dbReference type="SUPFAM" id="SSF51445">
    <property type="entry name" value="(Trans)glycosidases"/>
    <property type="match status" value="1"/>
</dbReference>
<keyword evidence="6" id="KW-1185">Reference proteome</keyword>
<dbReference type="RefSeq" id="WP_115481492.1">
    <property type="nucleotide sequence ID" value="NZ_QRCT01000016.1"/>
</dbReference>
<accession>A0A371AWY6</accession>
<comment type="caution">
    <text evidence="5">The sequence shown here is derived from an EMBL/GenBank/DDBJ whole genome shotgun (WGS) entry which is preliminary data.</text>
</comment>
<keyword evidence="2 3" id="KW-0326">Glycosidase</keyword>
<evidence type="ECO:0000256" key="1">
    <source>
        <dbReference type="ARBA" id="ARBA00022801"/>
    </source>
</evidence>
<dbReference type="Pfam" id="PF00150">
    <property type="entry name" value="Cellulase"/>
    <property type="match status" value="1"/>
</dbReference>
<dbReference type="PANTHER" id="PTHR34142">
    <property type="entry name" value="ENDO-BETA-1,4-GLUCANASE A"/>
    <property type="match status" value="1"/>
</dbReference>
<evidence type="ECO:0000313" key="5">
    <source>
        <dbReference type="EMBL" id="RDU24059.1"/>
    </source>
</evidence>
<reference evidence="5 6" key="1">
    <citation type="submission" date="2018-07" db="EMBL/GenBank/DDBJ databases">
        <title>Anaerosacharophilus polymeroproducens gen. nov. sp. nov., an anaerobic bacterium isolated from salt field.</title>
        <authorList>
            <person name="Kim W."/>
            <person name="Yang S.-H."/>
            <person name="Oh J."/>
            <person name="Lee J.-H."/>
            <person name="Kwon K.K."/>
        </authorList>
    </citation>
    <scope>NUCLEOTIDE SEQUENCE [LARGE SCALE GENOMIC DNA]</scope>
    <source>
        <strain evidence="5 6">MCWD5</strain>
    </source>
</reference>
<dbReference type="Gene3D" id="3.20.20.80">
    <property type="entry name" value="Glycosidases"/>
    <property type="match status" value="1"/>
</dbReference>
<evidence type="ECO:0000256" key="3">
    <source>
        <dbReference type="RuleBase" id="RU361153"/>
    </source>
</evidence>
<sequence>MSKNGMLRFVLAILFTVSSFLGFLSTEKGNIVMAAEPGFHVNGTKLYDANGKAFVMRGVNYPHAWYRDKYQTAIPAIASKGFNSVRIVLSDGQQWGKTSLQEINTLVEYCKRYKMIAVLEVHDATGSDDFNKLNQTVNYWKEMKRALIGNEKYVILNIANEWYGTWDDGNNWKNGYISAIRSLRNEGIKNTIMVDCAGWGQQPKSIFDHGKEVANADNLRNTMFAIHMYEYAGGNADTVYSNISNVLNQNLCLSISEFGGYHTNGDVDEDAIMRCCQEKGVGWQAWSWTGNSGNLSFLDLSKDWEGKNLTEFGQRIIFGANGVKSTSQICSVFK</sequence>
<dbReference type="InterPro" id="IPR001547">
    <property type="entry name" value="Glyco_hydro_5"/>
</dbReference>
<gene>
    <name evidence="5" type="ORF">DWV06_07145</name>
</gene>
<dbReference type="GO" id="GO:0004553">
    <property type="term" value="F:hydrolase activity, hydrolyzing O-glycosyl compounds"/>
    <property type="evidence" value="ECO:0007669"/>
    <property type="project" value="InterPro"/>
</dbReference>
<dbReference type="AlphaFoldDB" id="A0A371AWY6"/>
<dbReference type="OrthoDB" id="220114at2"/>
<proteinExistence type="inferred from homology"/>
<keyword evidence="1 3" id="KW-0378">Hydrolase</keyword>
<evidence type="ECO:0000256" key="2">
    <source>
        <dbReference type="ARBA" id="ARBA00023295"/>
    </source>
</evidence>
<evidence type="ECO:0000313" key="6">
    <source>
        <dbReference type="Proteomes" id="UP000255036"/>
    </source>
</evidence>
<dbReference type="Proteomes" id="UP000255036">
    <property type="component" value="Unassembled WGS sequence"/>
</dbReference>
<feature type="domain" description="Glycoside hydrolase family 5" evidence="4">
    <location>
        <begin position="48"/>
        <end position="292"/>
    </location>
</feature>
<organism evidence="5 6">
    <name type="scientific">Anaerosacchariphilus polymeriproducens</name>
    <dbReference type="NCBI Taxonomy" id="1812858"/>
    <lineage>
        <taxon>Bacteria</taxon>
        <taxon>Bacillati</taxon>
        <taxon>Bacillota</taxon>
        <taxon>Clostridia</taxon>
        <taxon>Lachnospirales</taxon>
        <taxon>Lachnospiraceae</taxon>
        <taxon>Anaerosacchariphilus</taxon>
    </lineage>
</organism>
<protein>
    <submittedName>
        <fullName evidence="5">Glycoside hydrolase family 5 protein</fullName>
    </submittedName>
</protein>
<dbReference type="PANTHER" id="PTHR34142:SF1">
    <property type="entry name" value="GLYCOSIDE HYDROLASE FAMILY 5 DOMAIN-CONTAINING PROTEIN"/>
    <property type="match status" value="1"/>
</dbReference>
<dbReference type="EMBL" id="QRCT01000016">
    <property type="protein sequence ID" value="RDU24059.1"/>
    <property type="molecule type" value="Genomic_DNA"/>
</dbReference>
<name>A0A371AWY6_9FIRM</name>
<dbReference type="InterPro" id="IPR017853">
    <property type="entry name" value="GH"/>
</dbReference>
<dbReference type="GO" id="GO:0009251">
    <property type="term" value="P:glucan catabolic process"/>
    <property type="evidence" value="ECO:0007669"/>
    <property type="project" value="TreeGrafter"/>
</dbReference>